<dbReference type="EMBL" id="BKCJ010070720">
    <property type="protein sequence ID" value="GEW71866.1"/>
    <property type="molecule type" value="Genomic_DNA"/>
</dbReference>
<evidence type="ECO:0000256" key="1">
    <source>
        <dbReference type="SAM" id="MobiDB-lite"/>
    </source>
</evidence>
<feature type="region of interest" description="Disordered" evidence="1">
    <location>
        <begin position="212"/>
        <end position="248"/>
    </location>
</feature>
<dbReference type="AlphaFoldDB" id="A0A699GXF9"/>
<feature type="compositionally biased region" description="Basic residues" evidence="1">
    <location>
        <begin position="234"/>
        <end position="244"/>
    </location>
</feature>
<proteinExistence type="predicted"/>
<evidence type="ECO:0000313" key="2">
    <source>
        <dbReference type="EMBL" id="GEW71866.1"/>
    </source>
</evidence>
<name>A0A699GXF9_TANCI</name>
<sequence>MDGFHLQIMQSKQTTIKYPRFTKLIIDDLRERYPFILKRLNEPCHSVKDDTVLSHMYTTREVTEQAMEILDDLLTDEIKQTHAYKDYVMDFKGVRVSTIQPEVVESTQGTIKTPSATRTPNPEIDKKRKRGNKVWGNLLHLRNVVKKEREQLKAEVHALISQEFAAHAPKIIKEIFRIHMQNTVLIVHPNSSASTASILDLQQLYLKMKSDLQSQDHDDHPDNDALHEGEKSAKMKKTSRGSKNRQKDLITSKKDTLVSYGPQRNKNDPWYLYNTNLFYLKNENKEEKKYVLSLHKIHATSFPLGIKSYQMKVNLTAPTLTVHGIDELNPYTIIDVLFYYSILEHQGGKEDYGCWKRS</sequence>
<protein>
    <submittedName>
        <fullName evidence="2">Uncharacterized protein</fullName>
    </submittedName>
</protein>
<feature type="compositionally biased region" description="Polar residues" evidence="1">
    <location>
        <begin position="105"/>
        <end position="120"/>
    </location>
</feature>
<accession>A0A699GXF9</accession>
<comment type="caution">
    <text evidence="2">The sequence shown here is derived from an EMBL/GenBank/DDBJ whole genome shotgun (WGS) entry which is preliminary data.</text>
</comment>
<gene>
    <name evidence="2" type="ORF">Tci_243842</name>
</gene>
<organism evidence="2">
    <name type="scientific">Tanacetum cinerariifolium</name>
    <name type="common">Dalmatian daisy</name>
    <name type="synonym">Chrysanthemum cinerariifolium</name>
    <dbReference type="NCBI Taxonomy" id="118510"/>
    <lineage>
        <taxon>Eukaryota</taxon>
        <taxon>Viridiplantae</taxon>
        <taxon>Streptophyta</taxon>
        <taxon>Embryophyta</taxon>
        <taxon>Tracheophyta</taxon>
        <taxon>Spermatophyta</taxon>
        <taxon>Magnoliopsida</taxon>
        <taxon>eudicotyledons</taxon>
        <taxon>Gunneridae</taxon>
        <taxon>Pentapetalae</taxon>
        <taxon>asterids</taxon>
        <taxon>campanulids</taxon>
        <taxon>Asterales</taxon>
        <taxon>Asteraceae</taxon>
        <taxon>Asteroideae</taxon>
        <taxon>Anthemideae</taxon>
        <taxon>Anthemidinae</taxon>
        <taxon>Tanacetum</taxon>
    </lineage>
</organism>
<feature type="compositionally biased region" description="Basic and acidic residues" evidence="1">
    <location>
        <begin position="212"/>
        <end position="233"/>
    </location>
</feature>
<reference evidence="2" key="1">
    <citation type="journal article" date="2019" name="Sci. Rep.">
        <title>Draft genome of Tanacetum cinerariifolium, the natural source of mosquito coil.</title>
        <authorList>
            <person name="Yamashiro T."/>
            <person name="Shiraishi A."/>
            <person name="Satake H."/>
            <person name="Nakayama K."/>
        </authorList>
    </citation>
    <scope>NUCLEOTIDE SEQUENCE</scope>
</reference>
<feature type="region of interest" description="Disordered" evidence="1">
    <location>
        <begin position="105"/>
        <end position="128"/>
    </location>
</feature>